<organism evidence="1 2">
    <name type="scientific">Pangasianodon gigas</name>
    <name type="common">Mekong giant catfish</name>
    <name type="synonym">Pangasius gigas</name>
    <dbReference type="NCBI Taxonomy" id="30993"/>
    <lineage>
        <taxon>Eukaryota</taxon>
        <taxon>Metazoa</taxon>
        <taxon>Chordata</taxon>
        <taxon>Craniata</taxon>
        <taxon>Vertebrata</taxon>
        <taxon>Euteleostomi</taxon>
        <taxon>Actinopterygii</taxon>
        <taxon>Neopterygii</taxon>
        <taxon>Teleostei</taxon>
        <taxon>Ostariophysi</taxon>
        <taxon>Siluriformes</taxon>
        <taxon>Pangasiidae</taxon>
        <taxon>Pangasianodon</taxon>
    </lineage>
</organism>
<reference evidence="1 2" key="1">
    <citation type="journal article" date="2022" name="bioRxiv">
        <title>An ancient truncated duplication of the anti-Mullerian hormone receptor type 2 gene is a potential conserved master sex determinant in the Pangasiidae catfish family.</title>
        <authorList>
            <person name="Wen M."/>
            <person name="Pan Q."/>
            <person name="Jouanno E."/>
            <person name="Montfort J."/>
            <person name="Zahm M."/>
            <person name="Cabau C."/>
            <person name="Klopp C."/>
            <person name="Iampietro C."/>
            <person name="Roques C."/>
            <person name="Bouchez O."/>
            <person name="Castinel A."/>
            <person name="Donnadieu C."/>
            <person name="Parrinello H."/>
            <person name="Poncet C."/>
            <person name="Belmonte E."/>
            <person name="Gautier V."/>
            <person name="Avarre J.-C."/>
            <person name="Dugue R."/>
            <person name="Gustiano R."/>
            <person name="Ha T.T.T."/>
            <person name="Campet M."/>
            <person name="Sriphairoj K."/>
            <person name="Ribolli J."/>
            <person name="de Almeida F.L."/>
            <person name="Desvignes T."/>
            <person name="Postlethwait J.H."/>
            <person name="Bucao C.F."/>
            <person name="Robinson-Rechavi M."/>
            <person name="Bobe J."/>
            <person name="Herpin A."/>
            <person name="Guiguen Y."/>
        </authorList>
    </citation>
    <scope>NUCLEOTIDE SEQUENCE [LARGE SCALE GENOMIC DNA]</scope>
    <source>
        <strain evidence="1">YG-Dec2019</strain>
    </source>
</reference>
<dbReference type="EMBL" id="CM040470">
    <property type="protein sequence ID" value="MCI4388528.1"/>
    <property type="molecule type" value="Genomic_DNA"/>
</dbReference>
<evidence type="ECO:0000313" key="1">
    <source>
        <dbReference type="EMBL" id="MCI4388528.1"/>
    </source>
</evidence>
<sequence>MTWDYFGFSMVRSDQKNETVIAINNPADISVIVIYFLVVLAVGVWAMVRTNRSTVGGFFLAGRSMVWWPIGASLFASNIGSGHFVGLAGTGAAAGIAIGGFEWNALVIVLILGWIFVPIYIKAGVVTMPEYLKKRFGGQRIRIYLSILSLFLYIFTKISADMFSGAIFINQALKMNIYLAVVMLLIITALYTVTGGLAAVIYTDTLQTIIMVVGSFILMGFAFDKVGGYEGLQDKYMQAIPSVVGNYSAKCYTPRADSFHIFRDALTGDMPWPGLIFGLTIQAGWYWCTDQVIVQRCLSAKNMSHVKAGCILCGYLKLLPMFLMVLPGMISRVLYADEVACVVPELCKQYCDTEVGCTNIAYPKLVVDLMPNGLRGLMLSVMLASLMSSLTSIFNSSSTLFTMDIYAKIRQKASEKELMIAGRLFMLVLIGISIAWIPIVQTAQSGQLFDYIQSVTSYLAPPIAAVFTLAIFCKRVNEPGAFYGMLVGLAIGLSRMIAEFVYGTGTCAKPSNCPTIICGVHYLYFSLILYGVSIVVVIGISLMTKPIDDKHLYRLCWSLRNSKEERIDLDADEWIENQDDSDMDMDESKPDPSCWRKAYNWFCGFDQKKAPKLSKEEEAELKKQLTDTSEKPLWRNVVNANAIILLCVCVFFHGFFG</sequence>
<keyword evidence="2" id="KW-1185">Reference proteome</keyword>
<protein>
    <submittedName>
        <fullName evidence="1">Uncharacterized protein</fullName>
    </submittedName>
</protein>
<comment type="caution">
    <text evidence="1">The sequence shown here is derived from an EMBL/GenBank/DDBJ whole genome shotgun (WGS) entry which is preliminary data.</text>
</comment>
<proteinExistence type="predicted"/>
<name>A0ACC5XB41_PANGG</name>
<evidence type="ECO:0000313" key="2">
    <source>
        <dbReference type="Proteomes" id="UP000829447"/>
    </source>
</evidence>
<accession>A0ACC5XB41</accession>
<gene>
    <name evidence="1" type="ORF">PGIGA_G00087100</name>
</gene>
<dbReference type="Proteomes" id="UP000829447">
    <property type="component" value="Linkage Group LG17"/>
</dbReference>